<dbReference type="AlphaFoldDB" id="A0A286P4A0"/>
<name>A0A286P4A0_9GAMM</name>
<proteinExistence type="predicted"/>
<gene>
    <name evidence="1" type="ORF">sS8_5556</name>
</gene>
<accession>A0A286P4A0</accession>
<sequence length="102" mass="11194">MATYVLLTTLTSEGRQTLHKNPDRIVEVNKEIEQFGCKVLTQYALLGAHDFLTIIEAPDNETAAHLAVDLGSRGSVIPITLPAMHIDDFIKKLKGPKQMGHG</sequence>
<evidence type="ECO:0000313" key="2">
    <source>
        <dbReference type="Proteomes" id="UP000266313"/>
    </source>
</evidence>
<protein>
    <submittedName>
        <fullName evidence="1">Hypothetical conserved protein</fullName>
    </submittedName>
</protein>
<dbReference type="InterPro" id="IPR014845">
    <property type="entry name" value="GYD/TTHA1554"/>
</dbReference>
<evidence type="ECO:0000313" key="1">
    <source>
        <dbReference type="EMBL" id="BBA37473.1"/>
    </source>
</evidence>
<dbReference type="OrthoDB" id="5243930at2"/>
<dbReference type="RefSeq" id="WP_119632454.1">
    <property type="nucleotide sequence ID" value="NZ_AP017928.1"/>
</dbReference>
<dbReference type="EMBL" id="AP017928">
    <property type="protein sequence ID" value="BBA37473.1"/>
    <property type="molecule type" value="Genomic_DNA"/>
</dbReference>
<dbReference type="KEGG" id="mmai:sS8_5556"/>
<keyword evidence="2" id="KW-1185">Reference proteome</keyword>
<dbReference type="Proteomes" id="UP000266313">
    <property type="component" value="Chromosome"/>
</dbReference>
<reference evidence="1 2" key="1">
    <citation type="submission" date="2016-12" db="EMBL/GenBank/DDBJ databases">
        <title>Genome sequencing of Methylocaldum marinum.</title>
        <authorList>
            <person name="Takeuchi M."/>
            <person name="Kamagata Y."/>
            <person name="Hiraoka S."/>
            <person name="Oshima K."/>
            <person name="Hattori M."/>
            <person name="Iwasaki W."/>
        </authorList>
    </citation>
    <scope>NUCLEOTIDE SEQUENCE [LARGE SCALE GENOMIC DNA]</scope>
    <source>
        <strain evidence="1 2">S8</strain>
    </source>
</reference>
<organism evidence="1 2">
    <name type="scientific">Methylocaldum marinum</name>
    <dbReference type="NCBI Taxonomy" id="1432792"/>
    <lineage>
        <taxon>Bacteria</taxon>
        <taxon>Pseudomonadati</taxon>
        <taxon>Pseudomonadota</taxon>
        <taxon>Gammaproteobacteria</taxon>
        <taxon>Methylococcales</taxon>
        <taxon>Methylococcaceae</taxon>
        <taxon>Methylocaldum</taxon>
    </lineage>
</organism>
<dbReference type="Pfam" id="PF08734">
    <property type="entry name" value="GYD"/>
    <property type="match status" value="1"/>
</dbReference>